<dbReference type="OrthoDB" id="189226at2759"/>
<feature type="transmembrane region" description="Helical" evidence="4">
    <location>
        <begin position="272"/>
        <end position="294"/>
    </location>
</feature>
<dbReference type="GO" id="GO:0003841">
    <property type="term" value="F:1-acylglycerol-3-phosphate O-acyltransferase activity"/>
    <property type="evidence" value="ECO:0007669"/>
    <property type="project" value="TreeGrafter"/>
</dbReference>
<name>A0A835CUD1_APHGI</name>
<keyword evidence="7" id="KW-1185">Reference proteome</keyword>
<sequence length="326" mass="37918">MGLFEVIKRSSLVTMFLEVVFLGDWWSGSELSIYMNEDDYKKYYGKEHGFVLMNHCYEVDWIIACMLLDRMKILGNFKLSAKNTLEYFPVLGWLLKFGESIYLKRNWDIDKRIIGPKILQLTSYLDPMWLLFFAEGTRVLPKYLLESQKFSKEKGLPILKYHLTPRTKGFIEIIRYLRGKNVAIYDIQIAFNPDDQVEPTIINILRGKKLHAHCYIKRIPLSEVPDEEAAAVWLYKKFQEKDKMADSFNNTGDFFATSGIEKTLIYKLDKRYLSLINVVTWALLIIVSMLIFFIKLYLFGSVICLLIAASCLVIPYVAMNIAISLS</sequence>
<dbReference type="Proteomes" id="UP000639338">
    <property type="component" value="Unassembled WGS sequence"/>
</dbReference>
<keyword evidence="2" id="KW-0808">Transferase</keyword>
<dbReference type="InterPro" id="IPR002123">
    <property type="entry name" value="Plipid/glycerol_acylTrfase"/>
</dbReference>
<dbReference type="PANTHER" id="PTHR10983">
    <property type="entry name" value="1-ACYLGLYCEROL-3-PHOSPHATE ACYLTRANSFERASE-RELATED"/>
    <property type="match status" value="1"/>
</dbReference>
<evidence type="ECO:0000256" key="4">
    <source>
        <dbReference type="SAM" id="Phobius"/>
    </source>
</evidence>
<feature type="domain" description="Phospholipid/glycerol acyltransferase" evidence="5">
    <location>
        <begin position="49"/>
        <end position="171"/>
    </location>
</feature>
<proteinExistence type="inferred from homology"/>
<dbReference type="PANTHER" id="PTHR10983:SF24">
    <property type="entry name" value="1-ACYLGLYCEROL-3-PHOSPHATE O-ACYLTRANSFERASE 3, ISOFORM E-RELATED"/>
    <property type="match status" value="1"/>
</dbReference>
<accession>A0A835CUD1</accession>
<dbReference type="AlphaFoldDB" id="A0A835CUD1"/>
<keyword evidence="3" id="KW-0012">Acyltransferase</keyword>
<keyword evidence="4" id="KW-1133">Transmembrane helix</keyword>
<evidence type="ECO:0000256" key="3">
    <source>
        <dbReference type="ARBA" id="ARBA00023315"/>
    </source>
</evidence>
<evidence type="ECO:0000259" key="5">
    <source>
        <dbReference type="SMART" id="SM00563"/>
    </source>
</evidence>
<evidence type="ECO:0000313" key="6">
    <source>
        <dbReference type="EMBL" id="KAF7996302.1"/>
    </source>
</evidence>
<keyword evidence="4" id="KW-0472">Membrane</keyword>
<organism evidence="6 7">
    <name type="scientific">Aphidius gifuensis</name>
    <name type="common">Parasitoid wasp</name>
    <dbReference type="NCBI Taxonomy" id="684658"/>
    <lineage>
        <taxon>Eukaryota</taxon>
        <taxon>Metazoa</taxon>
        <taxon>Ecdysozoa</taxon>
        <taxon>Arthropoda</taxon>
        <taxon>Hexapoda</taxon>
        <taxon>Insecta</taxon>
        <taxon>Pterygota</taxon>
        <taxon>Neoptera</taxon>
        <taxon>Endopterygota</taxon>
        <taxon>Hymenoptera</taxon>
        <taxon>Apocrita</taxon>
        <taxon>Ichneumonoidea</taxon>
        <taxon>Braconidae</taxon>
        <taxon>Aphidiinae</taxon>
        <taxon>Aphidius</taxon>
    </lineage>
</organism>
<gene>
    <name evidence="6" type="ORF">HCN44_001934</name>
</gene>
<dbReference type="Pfam" id="PF01553">
    <property type="entry name" value="Acyltransferase"/>
    <property type="match status" value="1"/>
</dbReference>
<feature type="transmembrane region" description="Helical" evidence="4">
    <location>
        <begin position="300"/>
        <end position="323"/>
    </location>
</feature>
<dbReference type="GO" id="GO:0012505">
    <property type="term" value="C:endomembrane system"/>
    <property type="evidence" value="ECO:0007669"/>
    <property type="project" value="TreeGrafter"/>
</dbReference>
<dbReference type="EMBL" id="JACMRX010000001">
    <property type="protein sequence ID" value="KAF7996302.1"/>
    <property type="molecule type" value="Genomic_DNA"/>
</dbReference>
<dbReference type="SMART" id="SM00563">
    <property type="entry name" value="PlsC"/>
    <property type="match status" value="1"/>
</dbReference>
<dbReference type="Pfam" id="PF16076">
    <property type="entry name" value="Acyltransf_C"/>
    <property type="match status" value="1"/>
</dbReference>
<dbReference type="SUPFAM" id="SSF69593">
    <property type="entry name" value="Glycerol-3-phosphate (1)-acyltransferase"/>
    <property type="match status" value="1"/>
</dbReference>
<evidence type="ECO:0000256" key="2">
    <source>
        <dbReference type="ARBA" id="ARBA00022679"/>
    </source>
</evidence>
<comment type="caution">
    <text evidence="6">The sequence shown here is derived from an EMBL/GenBank/DDBJ whole genome shotgun (WGS) entry which is preliminary data.</text>
</comment>
<evidence type="ECO:0000256" key="1">
    <source>
        <dbReference type="ARBA" id="ARBA00008655"/>
    </source>
</evidence>
<keyword evidence="4" id="KW-0812">Transmembrane</keyword>
<dbReference type="CDD" id="cd07990">
    <property type="entry name" value="LPLAT_LCLAT1-like"/>
    <property type="match status" value="1"/>
</dbReference>
<evidence type="ECO:0000313" key="7">
    <source>
        <dbReference type="Proteomes" id="UP000639338"/>
    </source>
</evidence>
<dbReference type="InterPro" id="IPR032098">
    <property type="entry name" value="Acyltransf_C"/>
</dbReference>
<comment type="similarity">
    <text evidence="1">Belongs to the 1-acyl-sn-glycerol-3-phosphate acyltransferase family.</text>
</comment>
<protein>
    <recommendedName>
        <fullName evidence="5">Phospholipid/glycerol acyltransferase domain-containing protein</fullName>
    </recommendedName>
</protein>
<reference evidence="6 7" key="1">
    <citation type="submission" date="2020-08" db="EMBL/GenBank/DDBJ databases">
        <title>Aphidius gifuensis genome sequencing and assembly.</title>
        <authorList>
            <person name="Du Z."/>
        </authorList>
    </citation>
    <scope>NUCLEOTIDE SEQUENCE [LARGE SCALE GENOMIC DNA]</scope>
    <source>
        <strain evidence="6">YNYX2018</strain>
        <tissue evidence="6">Adults</tissue>
    </source>
</reference>